<dbReference type="AlphaFoldDB" id="A0AA41X8T8"/>
<dbReference type="PANTHER" id="PTHR42924:SF3">
    <property type="entry name" value="POLYMERASE_HISTIDINOL PHOSPHATASE N-TERMINAL DOMAIN-CONTAINING PROTEIN"/>
    <property type="match status" value="1"/>
</dbReference>
<dbReference type="InterPro" id="IPR016195">
    <property type="entry name" value="Pol/histidinol_Pase-like"/>
</dbReference>
<dbReference type="RefSeq" id="WP_254760950.1">
    <property type="nucleotide sequence ID" value="NZ_JANCLT010000018.1"/>
</dbReference>
<dbReference type="Proteomes" id="UP001156102">
    <property type="component" value="Unassembled WGS sequence"/>
</dbReference>
<proteinExistence type="predicted"/>
<evidence type="ECO:0000313" key="3">
    <source>
        <dbReference type="Proteomes" id="UP001156102"/>
    </source>
</evidence>
<dbReference type="NCBIfam" id="NF038032">
    <property type="entry name" value="CehA_McbA_metalo"/>
    <property type="match status" value="1"/>
</dbReference>
<dbReference type="SMART" id="SM00481">
    <property type="entry name" value="POLIIIAc"/>
    <property type="match status" value="1"/>
</dbReference>
<dbReference type="PANTHER" id="PTHR42924">
    <property type="entry name" value="EXONUCLEASE"/>
    <property type="match status" value="1"/>
</dbReference>
<dbReference type="InterPro" id="IPR004013">
    <property type="entry name" value="PHP_dom"/>
</dbReference>
<name>A0AA41X8T8_9BACI</name>
<dbReference type="GO" id="GO:0004534">
    <property type="term" value="F:5'-3' RNA exonuclease activity"/>
    <property type="evidence" value="ECO:0007669"/>
    <property type="project" value="TreeGrafter"/>
</dbReference>
<dbReference type="EMBL" id="JANCLT010000018">
    <property type="protein sequence ID" value="MCP8971024.1"/>
    <property type="molecule type" value="Genomic_DNA"/>
</dbReference>
<reference evidence="2" key="1">
    <citation type="submission" date="2022-07" db="EMBL/GenBank/DDBJ databases">
        <authorList>
            <person name="Li W.-J."/>
            <person name="Deng Q.-Q."/>
        </authorList>
    </citation>
    <scope>NUCLEOTIDE SEQUENCE</scope>
    <source>
        <strain evidence="2">SYSU M60031</strain>
    </source>
</reference>
<dbReference type="Pfam" id="PF02811">
    <property type="entry name" value="PHP"/>
    <property type="match status" value="1"/>
</dbReference>
<evidence type="ECO:0000313" key="2">
    <source>
        <dbReference type="EMBL" id="MCP8971024.1"/>
    </source>
</evidence>
<dbReference type="SUPFAM" id="SSF89550">
    <property type="entry name" value="PHP domain-like"/>
    <property type="match status" value="1"/>
</dbReference>
<organism evidence="2 3">
    <name type="scientific">Ectobacillus ponti</name>
    <dbReference type="NCBI Taxonomy" id="2961894"/>
    <lineage>
        <taxon>Bacteria</taxon>
        <taxon>Bacillati</taxon>
        <taxon>Bacillota</taxon>
        <taxon>Bacilli</taxon>
        <taxon>Bacillales</taxon>
        <taxon>Bacillaceae</taxon>
        <taxon>Ectobacillus</taxon>
    </lineage>
</organism>
<accession>A0AA41X8T8</accession>
<comment type="caution">
    <text evidence="2">The sequence shown here is derived from an EMBL/GenBank/DDBJ whole genome shotgun (WGS) entry which is preliminary data.</text>
</comment>
<sequence>MKSTTETRAITLLEASSAVSAASVQSHVAHSFYVPAGVSRLQLSFSYEPEWLEDRAKGLEMAQAAVSFYQGEEHTEEVALSLLPLRNLATLSLADPNGFRGACHRGGPQQLTISEAFASPGLLKGELPAGMWTLTVSMHAIVTDELAYRVAVTAHGESVQRRDGYVWRNKPLERPFPVYPRTAADLRQNSRERTWMACELHAHTLHSDGRQTLLEMAQHAKELNLACVAVTDHNTTSPLQEKEAVERETGIRILNGLEWTTFFGHMLTLGYRTAEYTDWRAAGPEDIHAGIQEVHRLGALAGIAHPFRIGNPVCTGCYWEFAIEDIAEFDYIEVWNSVFPSGKRSNQQAFQLWTELLNQGYLIPAVSGRDWHGNEESNPLIAVTHVHVPAGTEDFREDLLQAIREGRMTVSLGPVLDLLMHTASHTHTIGDCVNNPDGHALFEIQMTMPEHLHAAIALDSLQIQLVSNLGTLVAGERGSASLHVVHATDSLAWVRAELYGTVDGLHVLAAFTNPIYLVQ</sequence>
<gene>
    <name evidence="2" type="ORF">NK662_21105</name>
</gene>
<dbReference type="GO" id="GO:0035312">
    <property type="term" value="F:5'-3' DNA exonuclease activity"/>
    <property type="evidence" value="ECO:0007669"/>
    <property type="project" value="TreeGrafter"/>
</dbReference>
<protein>
    <submittedName>
        <fullName evidence="2">CehA/McbA family metallohydrolase</fullName>
    </submittedName>
</protein>
<feature type="domain" description="Polymerase/histidinol phosphatase N-terminal" evidence="1">
    <location>
        <begin position="198"/>
        <end position="263"/>
    </location>
</feature>
<keyword evidence="3" id="KW-1185">Reference proteome</keyword>
<dbReference type="InterPro" id="IPR003141">
    <property type="entry name" value="Pol/His_phosphatase_N"/>
</dbReference>
<evidence type="ECO:0000259" key="1">
    <source>
        <dbReference type="SMART" id="SM00481"/>
    </source>
</evidence>
<dbReference type="Gene3D" id="3.20.20.140">
    <property type="entry name" value="Metal-dependent hydrolases"/>
    <property type="match status" value="1"/>
</dbReference>
<dbReference type="InterPro" id="IPR052018">
    <property type="entry name" value="PHP_domain"/>
</dbReference>